<proteinExistence type="predicted"/>
<dbReference type="EMBL" id="CAJNJA010006672">
    <property type="protein sequence ID" value="CAE7213820.1"/>
    <property type="molecule type" value="Genomic_DNA"/>
</dbReference>
<dbReference type="Proteomes" id="UP000601435">
    <property type="component" value="Unassembled WGS sequence"/>
</dbReference>
<gene>
    <name evidence="2" type="ORF">SNEC2469_LOCUS2336</name>
</gene>
<comment type="caution">
    <text evidence="2">The sequence shown here is derived from an EMBL/GenBank/DDBJ whole genome shotgun (WGS) entry which is preliminary data.</text>
</comment>
<organism evidence="2 3">
    <name type="scientific">Symbiodinium necroappetens</name>
    <dbReference type="NCBI Taxonomy" id="1628268"/>
    <lineage>
        <taxon>Eukaryota</taxon>
        <taxon>Sar</taxon>
        <taxon>Alveolata</taxon>
        <taxon>Dinophyceae</taxon>
        <taxon>Suessiales</taxon>
        <taxon>Symbiodiniaceae</taxon>
        <taxon>Symbiodinium</taxon>
    </lineage>
</organism>
<feature type="region of interest" description="Disordered" evidence="1">
    <location>
        <begin position="25"/>
        <end position="50"/>
    </location>
</feature>
<feature type="compositionally biased region" description="Gly residues" evidence="1">
    <location>
        <begin position="41"/>
        <end position="50"/>
    </location>
</feature>
<evidence type="ECO:0000313" key="2">
    <source>
        <dbReference type="EMBL" id="CAE7213820.1"/>
    </source>
</evidence>
<keyword evidence="3" id="KW-1185">Reference proteome</keyword>
<evidence type="ECO:0000313" key="3">
    <source>
        <dbReference type="Proteomes" id="UP000601435"/>
    </source>
</evidence>
<name>A0A812JUJ7_9DINO</name>
<accession>A0A812JUJ7</accession>
<feature type="non-terminal residue" evidence="2">
    <location>
        <position position="50"/>
    </location>
</feature>
<protein>
    <submittedName>
        <fullName evidence="2">Uncharacterized protein</fullName>
    </submittedName>
</protein>
<sequence length="50" mass="5211">SNREESTVSTAFERDCKSEIPRCSKAPVRVGDDQDGTRSRLGGGGGAGGR</sequence>
<feature type="non-terminal residue" evidence="2">
    <location>
        <position position="1"/>
    </location>
</feature>
<evidence type="ECO:0000256" key="1">
    <source>
        <dbReference type="SAM" id="MobiDB-lite"/>
    </source>
</evidence>
<dbReference type="AlphaFoldDB" id="A0A812JUJ7"/>
<reference evidence="2" key="1">
    <citation type="submission" date="2021-02" db="EMBL/GenBank/DDBJ databases">
        <authorList>
            <person name="Dougan E. K."/>
            <person name="Rhodes N."/>
            <person name="Thang M."/>
            <person name="Chan C."/>
        </authorList>
    </citation>
    <scope>NUCLEOTIDE SEQUENCE</scope>
</reference>